<dbReference type="PANTHER" id="PTHR43180">
    <property type="entry name" value="3-OXOACYL-(ACYL-CARRIER-PROTEIN) REDUCTASE (AFU_ORTHOLOGUE AFUA_6G11210)"/>
    <property type="match status" value="1"/>
</dbReference>
<dbReference type="Gene3D" id="3.40.50.720">
    <property type="entry name" value="NAD(P)-binding Rossmann-like Domain"/>
    <property type="match status" value="4"/>
</dbReference>
<proteinExistence type="inferred from homology"/>
<evidence type="ECO:0000256" key="1">
    <source>
        <dbReference type="ARBA" id="ARBA00006484"/>
    </source>
</evidence>
<gene>
    <name evidence="3" type="ORF">Tsubulata_016486</name>
</gene>
<dbReference type="InterPro" id="IPR020904">
    <property type="entry name" value="Sc_DH/Rdtase_CS"/>
</dbReference>
<keyword evidence="4" id="KW-1185">Reference proteome</keyword>
<name>A0A9Q0J198_9ROSI</name>
<sequence length="689" mass="73814">MNGSAIASAAKRLAGKVAIITGGASGIGESTCRLFVEQGAKVIIADVQDDIGQSLCKQLAAASSEGEDSASYVHCDVTSDIDVKNAVDFAMSKYGKLDIMYNNAGITGNLDPTILGAENDNFKRVFEVNVYGGFLGAKHASRVMIPARKGVILFTCSVASVSCGESPHAYTMSKHAVVGLMKNLGVELGQYGIRVNCISPCAIATPLLRNAMGTDKSSVEHVICQSANLKGVVPDPQDVAQAALYLASDDSKLEGKVALITGGASGIGEATARLFLIHGAKVLIADIQDELGQTLCAQIEGTSSSSNGAEAAISYVHCDVSCESDVEKAVDLAVSLYGKLDVMFSNAGIYPGNTDSRIYREFSGVMIPAKKGCIIFTSSVATPDCAEISYAYAASKHAVVGLTKSLCVELGKYGIRDNCISPFGVATPMLQSLFGMMEKKGLEDLVCKMANLKEAVLEPEDIAQAALYLASDDSKYVSGIDLVNLMVPLIVSNGKLEEEEALITGRASALGECTTRLFLHHGFKVLIADVQDELGYILRNSLGSQENITYVHYDVTCDSDVKKVVDMAVSKYRKLDIMFNNAGIVGNSRAVRIPSTENKDFKKVMHLILFGGFFYAKHTVMILANKGCILFTETLVMVNCCEDSYAYAASKHTLVGLIRNLCVELGQYIIQANVSLQLQYQHKWSWHRL</sequence>
<dbReference type="PANTHER" id="PTHR43180:SF45">
    <property type="entry name" value="SECOISOLARICIRESINOL DEHYDROGENASE-LIKE ISOFORM X1"/>
    <property type="match status" value="1"/>
</dbReference>
<dbReference type="InterPro" id="IPR036291">
    <property type="entry name" value="NAD(P)-bd_dom_sf"/>
</dbReference>
<reference evidence="3" key="1">
    <citation type="submission" date="2022-02" db="EMBL/GenBank/DDBJ databases">
        <authorList>
            <person name="Henning P.M."/>
            <person name="McCubbin A.G."/>
            <person name="Shore J.S."/>
        </authorList>
    </citation>
    <scope>NUCLEOTIDE SEQUENCE</scope>
    <source>
        <strain evidence="3">F60SS</strain>
        <tissue evidence="3">Leaves</tissue>
    </source>
</reference>
<dbReference type="FunFam" id="3.40.50.720:FF:000084">
    <property type="entry name" value="Short-chain dehydrogenase reductase"/>
    <property type="match status" value="1"/>
</dbReference>
<dbReference type="Pfam" id="PF13561">
    <property type="entry name" value="adh_short_C2"/>
    <property type="match status" value="2"/>
</dbReference>
<evidence type="ECO:0008006" key="5">
    <source>
        <dbReference type="Google" id="ProtNLM"/>
    </source>
</evidence>
<evidence type="ECO:0000313" key="3">
    <source>
        <dbReference type="EMBL" id="KAJ4824698.1"/>
    </source>
</evidence>
<dbReference type="SUPFAM" id="SSF51735">
    <property type="entry name" value="NAD(P)-binding Rossmann-fold domains"/>
    <property type="match status" value="3"/>
</dbReference>
<keyword evidence="2" id="KW-0560">Oxidoreductase</keyword>
<organism evidence="3 4">
    <name type="scientific">Turnera subulata</name>
    <dbReference type="NCBI Taxonomy" id="218843"/>
    <lineage>
        <taxon>Eukaryota</taxon>
        <taxon>Viridiplantae</taxon>
        <taxon>Streptophyta</taxon>
        <taxon>Embryophyta</taxon>
        <taxon>Tracheophyta</taxon>
        <taxon>Spermatophyta</taxon>
        <taxon>Magnoliopsida</taxon>
        <taxon>eudicotyledons</taxon>
        <taxon>Gunneridae</taxon>
        <taxon>Pentapetalae</taxon>
        <taxon>rosids</taxon>
        <taxon>fabids</taxon>
        <taxon>Malpighiales</taxon>
        <taxon>Passifloraceae</taxon>
        <taxon>Turnera</taxon>
    </lineage>
</organism>
<evidence type="ECO:0000256" key="2">
    <source>
        <dbReference type="ARBA" id="ARBA00023002"/>
    </source>
</evidence>
<comment type="caution">
    <text evidence="3">The sequence shown here is derived from an EMBL/GenBank/DDBJ whole genome shotgun (WGS) entry which is preliminary data.</text>
</comment>
<comment type="similarity">
    <text evidence="1">Belongs to the short-chain dehydrogenases/reductases (SDR) family.</text>
</comment>
<dbReference type="PROSITE" id="PS00061">
    <property type="entry name" value="ADH_SHORT"/>
    <property type="match status" value="1"/>
</dbReference>
<dbReference type="AlphaFoldDB" id="A0A9Q0J198"/>
<dbReference type="Proteomes" id="UP001141552">
    <property type="component" value="Unassembled WGS sequence"/>
</dbReference>
<dbReference type="PRINTS" id="PR00080">
    <property type="entry name" value="SDRFAMILY"/>
</dbReference>
<evidence type="ECO:0000313" key="4">
    <source>
        <dbReference type="Proteomes" id="UP001141552"/>
    </source>
</evidence>
<dbReference type="EMBL" id="JAKUCV010007112">
    <property type="protein sequence ID" value="KAJ4824698.1"/>
    <property type="molecule type" value="Genomic_DNA"/>
</dbReference>
<protein>
    <recommendedName>
        <fullName evidence="5">Secoisolariciresinol dehydrogenase</fullName>
    </recommendedName>
</protein>
<dbReference type="OrthoDB" id="294295at2759"/>
<dbReference type="Pfam" id="PF00106">
    <property type="entry name" value="adh_short"/>
    <property type="match status" value="1"/>
</dbReference>
<reference evidence="3" key="2">
    <citation type="journal article" date="2023" name="Plants (Basel)">
        <title>Annotation of the Turnera subulata (Passifloraceae) Draft Genome Reveals the S-Locus Evolved after the Divergence of Turneroideae from Passifloroideae in a Stepwise Manner.</title>
        <authorList>
            <person name="Henning P.M."/>
            <person name="Roalson E.H."/>
            <person name="Mir W."/>
            <person name="McCubbin A.G."/>
            <person name="Shore J.S."/>
        </authorList>
    </citation>
    <scope>NUCLEOTIDE SEQUENCE</scope>
    <source>
        <strain evidence="3">F60SS</strain>
    </source>
</reference>
<accession>A0A9Q0J198</accession>
<dbReference type="GO" id="GO:0016491">
    <property type="term" value="F:oxidoreductase activity"/>
    <property type="evidence" value="ECO:0007669"/>
    <property type="project" value="UniProtKB-KW"/>
</dbReference>
<dbReference type="PRINTS" id="PR00081">
    <property type="entry name" value="GDHRDH"/>
</dbReference>
<dbReference type="InterPro" id="IPR002347">
    <property type="entry name" value="SDR_fam"/>
</dbReference>